<dbReference type="Pfam" id="PF00201">
    <property type="entry name" value="UDPGT"/>
    <property type="match status" value="1"/>
</dbReference>
<evidence type="ECO:0000256" key="3">
    <source>
        <dbReference type="ARBA" id="ARBA00023241"/>
    </source>
</evidence>
<dbReference type="PANTHER" id="PTHR11926:SF1412">
    <property type="entry name" value="UDP-GLYCOSYLTRANSFERASE 83A1-LIKE"/>
    <property type="match status" value="1"/>
</dbReference>
<dbReference type="GO" id="GO:0080043">
    <property type="term" value="F:quercetin 3-O-glucosyltransferase activity"/>
    <property type="evidence" value="ECO:0007669"/>
    <property type="project" value="TreeGrafter"/>
</dbReference>
<protein>
    <submittedName>
        <fullName evidence="4">UDP-glycosyltransferase</fullName>
    </submittedName>
</protein>
<dbReference type="FunFam" id="3.40.50.2000:FF:000133">
    <property type="entry name" value="UDP-glycosyltransferase 83A1"/>
    <property type="match status" value="1"/>
</dbReference>
<dbReference type="PANTHER" id="PTHR11926">
    <property type="entry name" value="GLUCOSYL/GLUCURONOSYL TRANSFERASES"/>
    <property type="match status" value="1"/>
</dbReference>
<organism evidence="4 5">
    <name type="scientific">Actinidia chinensis var. chinensis</name>
    <name type="common">Chinese soft-hair kiwi</name>
    <dbReference type="NCBI Taxonomy" id="1590841"/>
    <lineage>
        <taxon>Eukaryota</taxon>
        <taxon>Viridiplantae</taxon>
        <taxon>Streptophyta</taxon>
        <taxon>Embryophyta</taxon>
        <taxon>Tracheophyta</taxon>
        <taxon>Spermatophyta</taxon>
        <taxon>Magnoliopsida</taxon>
        <taxon>eudicotyledons</taxon>
        <taxon>Gunneridae</taxon>
        <taxon>Pentapetalae</taxon>
        <taxon>asterids</taxon>
        <taxon>Ericales</taxon>
        <taxon>Actinidiaceae</taxon>
        <taxon>Actinidia</taxon>
    </lineage>
</organism>
<name>A0A2R6P9S1_ACTCC</name>
<dbReference type="SUPFAM" id="SSF53756">
    <property type="entry name" value="UDP-Glycosyltransferase/glycogen phosphorylase"/>
    <property type="match status" value="1"/>
</dbReference>
<dbReference type="CDD" id="cd03784">
    <property type="entry name" value="GT1_Gtf-like"/>
    <property type="match status" value="1"/>
</dbReference>
<accession>A0A2R6P9S1</accession>
<dbReference type="InParanoid" id="A0A2R6P9S1"/>
<dbReference type="OrthoDB" id="5835829at2759"/>
<comment type="similarity">
    <text evidence="1">Belongs to the UDP-glycosyltransferase family.</text>
</comment>
<keyword evidence="5" id="KW-1185">Reference proteome</keyword>
<dbReference type="FunFam" id="3.40.50.2000:FF:000061">
    <property type="entry name" value="UDP-glycosyltransferase 83A1"/>
    <property type="match status" value="1"/>
</dbReference>
<dbReference type="GO" id="GO:0009813">
    <property type="term" value="P:flavonoid biosynthetic process"/>
    <property type="evidence" value="ECO:0007669"/>
    <property type="project" value="UniProtKB-KW"/>
</dbReference>
<proteinExistence type="inferred from homology"/>
<evidence type="ECO:0000256" key="2">
    <source>
        <dbReference type="ARBA" id="ARBA00022679"/>
    </source>
</evidence>
<dbReference type="GO" id="GO:0080044">
    <property type="term" value="F:quercetin 7-O-glucosyltransferase activity"/>
    <property type="evidence" value="ECO:0007669"/>
    <property type="project" value="TreeGrafter"/>
</dbReference>
<reference evidence="4 5" key="1">
    <citation type="submission" date="2017-07" db="EMBL/GenBank/DDBJ databases">
        <title>An improved, manually edited Actinidia chinensis var. chinensis (kiwifruit) genome highlights the challenges associated with draft genomes and gene prediction in plants.</title>
        <authorList>
            <person name="Pilkington S."/>
            <person name="Crowhurst R."/>
            <person name="Hilario E."/>
            <person name="Nardozza S."/>
            <person name="Fraser L."/>
            <person name="Peng Y."/>
            <person name="Gunaseelan K."/>
            <person name="Simpson R."/>
            <person name="Tahir J."/>
            <person name="Deroles S."/>
            <person name="Templeton K."/>
            <person name="Luo Z."/>
            <person name="Davy M."/>
            <person name="Cheng C."/>
            <person name="Mcneilage M."/>
            <person name="Scaglione D."/>
            <person name="Liu Y."/>
            <person name="Zhang Q."/>
            <person name="Datson P."/>
            <person name="De Silva N."/>
            <person name="Gardiner S."/>
            <person name="Bassett H."/>
            <person name="Chagne D."/>
            <person name="Mccallum J."/>
            <person name="Dzierzon H."/>
            <person name="Deng C."/>
            <person name="Wang Y.-Y."/>
            <person name="Barron N."/>
            <person name="Manako K."/>
            <person name="Bowen J."/>
            <person name="Foster T."/>
            <person name="Erridge Z."/>
            <person name="Tiffin H."/>
            <person name="Waite C."/>
            <person name="Davies K."/>
            <person name="Grierson E."/>
            <person name="Laing W."/>
            <person name="Kirk R."/>
            <person name="Chen X."/>
            <person name="Wood M."/>
            <person name="Montefiori M."/>
            <person name="Brummell D."/>
            <person name="Schwinn K."/>
            <person name="Catanach A."/>
            <person name="Fullerton C."/>
            <person name="Li D."/>
            <person name="Meiyalaghan S."/>
            <person name="Nieuwenhuizen N."/>
            <person name="Read N."/>
            <person name="Prakash R."/>
            <person name="Hunter D."/>
            <person name="Zhang H."/>
            <person name="Mckenzie M."/>
            <person name="Knabel M."/>
            <person name="Harris A."/>
            <person name="Allan A."/>
            <person name="Chen A."/>
            <person name="Janssen B."/>
            <person name="Plunkett B."/>
            <person name="Dwamena C."/>
            <person name="Voogd C."/>
            <person name="Leif D."/>
            <person name="Lafferty D."/>
            <person name="Souleyre E."/>
            <person name="Varkonyi-Gasic E."/>
            <person name="Gambi F."/>
            <person name="Hanley J."/>
            <person name="Yao J.-L."/>
            <person name="Cheung J."/>
            <person name="David K."/>
            <person name="Warren B."/>
            <person name="Marsh K."/>
            <person name="Snowden K."/>
            <person name="Lin-Wang K."/>
            <person name="Brian L."/>
            <person name="Martinez-Sanchez M."/>
            <person name="Wang M."/>
            <person name="Ileperuma N."/>
            <person name="Macnee N."/>
            <person name="Campin R."/>
            <person name="Mcatee P."/>
            <person name="Drummond R."/>
            <person name="Espley R."/>
            <person name="Ireland H."/>
            <person name="Wu R."/>
            <person name="Atkinson R."/>
            <person name="Karunairetnam S."/>
            <person name="Bulley S."/>
            <person name="Chunkath S."/>
            <person name="Hanley Z."/>
            <person name="Storey R."/>
            <person name="Thrimawithana A."/>
            <person name="Thomson S."/>
            <person name="David C."/>
            <person name="Testolin R."/>
        </authorList>
    </citation>
    <scope>NUCLEOTIDE SEQUENCE [LARGE SCALE GENOMIC DNA]</scope>
    <source>
        <strain evidence="5">cv. Red5</strain>
        <tissue evidence="4">Young leaf</tissue>
    </source>
</reference>
<dbReference type="Proteomes" id="UP000241394">
    <property type="component" value="Chromosome LG27"/>
</dbReference>
<evidence type="ECO:0000256" key="1">
    <source>
        <dbReference type="ARBA" id="ARBA00009995"/>
    </source>
</evidence>
<evidence type="ECO:0000313" key="4">
    <source>
        <dbReference type="EMBL" id="PSR87721.1"/>
    </source>
</evidence>
<keyword evidence="2 4" id="KW-0808">Transferase</keyword>
<dbReference type="InterPro" id="IPR002213">
    <property type="entry name" value="UDP_glucos_trans"/>
</dbReference>
<sequence>MGKPHVLAIPYPAQGHVIPLLELAQWLVKHGFKVTFVNTDFNHERVLNALSGEDDVGDQIHLVSIPDGLESQEDRNDLVKLTQSIFQVMPGKLEELIEKINGSDDNMITCLVADENMGWALEVAQKMQISRAAFWPASAALLALAFSIPQLIDKEIIEHDGISTRSQMIQLSPSMPVMSTENFAWARIGDLPTQKFIFEFVTRNAKSVEVADWLICNSARQLEPAAFELFPNILPIGPLLASNRLGSSSGNFWPEDSTCLEWLDQQPANSVIYVAFGSFTVFDQSQFQELALGLEHTNRPFLWVVRPDITYEADDAYPKGFKERVETRGRLVGWAPQQKVLSHPSIACFLSHCGWNSTMESLSNGVPFLCWPYFADQFLNEEYICDVWKVGLGFKRDETGIIGRGEIKEKVEQLLCGKTFKTRAMELKEAAAESVKEGGCSHNNFKKFIEWVKA</sequence>
<evidence type="ECO:0000313" key="5">
    <source>
        <dbReference type="Proteomes" id="UP000241394"/>
    </source>
</evidence>
<dbReference type="AlphaFoldDB" id="A0A2R6P9S1"/>
<reference evidence="5" key="2">
    <citation type="journal article" date="2018" name="BMC Genomics">
        <title>A manually annotated Actinidia chinensis var. chinensis (kiwifruit) genome highlights the challenges associated with draft genomes and gene prediction in plants.</title>
        <authorList>
            <person name="Pilkington S.M."/>
            <person name="Crowhurst R."/>
            <person name="Hilario E."/>
            <person name="Nardozza S."/>
            <person name="Fraser L."/>
            <person name="Peng Y."/>
            <person name="Gunaseelan K."/>
            <person name="Simpson R."/>
            <person name="Tahir J."/>
            <person name="Deroles S.C."/>
            <person name="Templeton K."/>
            <person name="Luo Z."/>
            <person name="Davy M."/>
            <person name="Cheng C."/>
            <person name="McNeilage M."/>
            <person name="Scaglione D."/>
            <person name="Liu Y."/>
            <person name="Zhang Q."/>
            <person name="Datson P."/>
            <person name="De Silva N."/>
            <person name="Gardiner S.E."/>
            <person name="Bassett H."/>
            <person name="Chagne D."/>
            <person name="McCallum J."/>
            <person name="Dzierzon H."/>
            <person name="Deng C."/>
            <person name="Wang Y.Y."/>
            <person name="Barron L."/>
            <person name="Manako K."/>
            <person name="Bowen J."/>
            <person name="Foster T.M."/>
            <person name="Erridge Z.A."/>
            <person name="Tiffin H."/>
            <person name="Waite C.N."/>
            <person name="Davies K.M."/>
            <person name="Grierson E.P."/>
            <person name="Laing W.A."/>
            <person name="Kirk R."/>
            <person name="Chen X."/>
            <person name="Wood M."/>
            <person name="Montefiori M."/>
            <person name="Brummell D.A."/>
            <person name="Schwinn K.E."/>
            <person name="Catanach A."/>
            <person name="Fullerton C."/>
            <person name="Li D."/>
            <person name="Meiyalaghan S."/>
            <person name="Nieuwenhuizen N."/>
            <person name="Read N."/>
            <person name="Prakash R."/>
            <person name="Hunter D."/>
            <person name="Zhang H."/>
            <person name="McKenzie M."/>
            <person name="Knabel M."/>
            <person name="Harris A."/>
            <person name="Allan A.C."/>
            <person name="Gleave A."/>
            <person name="Chen A."/>
            <person name="Janssen B.J."/>
            <person name="Plunkett B."/>
            <person name="Ampomah-Dwamena C."/>
            <person name="Voogd C."/>
            <person name="Leif D."/>
            <person name="Lafferty D."/>
            <person name="Souleyre E.J.F."/>
            <person name="Varkonyi-Gasic E."/>
            <person name="Gambi F."/>
            <person name="Hanley J."/>
            <person name="Yao J.L."/>
            <person name="Cheung J."/>
            <person name="David K.M."/>
            <person name="Warren B."/>
            <person name="Marsh K."/>
            <person name="Snowden K.C."/>
            <person name="Lin-Wang K."/>
            <person name="Brian L."/>
            <person name="Martinez-Sanchez M."/>
            <person name="Wang M."/>
            <person name="Ileperuma N."/>
            <person name="Macnee N."/>
            <person name="Campin R."/>
            <person name="McAtee P."/>
            <person name="Drummond R.S.M."/>
            <person name="Espley R.V."/>
            <person name="Ireland H.S."/>
            <person name="Wu R."/>
            <person name="Atkinson R.G."/>
            <person name="Karunairetnam S."/>
            <person name="Bulley S."/>
            <person name="Chunkath S."/>
            <person name="Hanley Z."/>
            <person name="Storey R."/>
            <person name="Thrimawithana A.H."/>
            <person name="Thomson S."/>
            <person name="David C."/>
            <person name="Testolin R."/>
            <person name="Huang H."/>
            <person name="Hellens R.P."/>
            <person name="Schaffer R.J."/>
        </authorList>
    </citation>
    <scope>NUCLEOTIDE SEQUENCE [LARGE SCALE GENOMIC DNA]</scope>
    <source>
        <strain evidence="5">cv. Red5</strain>
    </source>
</reference>
<dbReference type="Gene3D" id="3.40.50.2000">
    <property type="entry name" value="Glycogen Phosphorylase B"/>
    <property type="match status" value="2"/>
</dbReference>
<dbReference type="EMBL" id="NKQK01000027">
    <property type="protein sequence ID" value="PSR87721.1"/>
    <property type="molecule type" value="Genomic_DNA"/>
</dbReference>
<keyword evidence="3" id="KW-0284">Flavonoid biosynthesis</keyword>
<comment type="caution">
    <text evidence="4">The sequence shown here is derived from an EMBL/GenBank/DDBJ whole genome shotgun (WGS) entry which is preliminary data.</text>
</comment>
<dbReference type="Gramene" id="PSR87721">
    <property type="protein sequence ID" value="PSR87721"/>
    <property type="gene ID" value="CEY00_Acc30767"/>
</dbReference>
<dbReference type="OMA" id="HIIPLMQ"/>
<gene>
    <name evidence="4" type="ORF">CEY00_Acc30767</name>
</gene>